<sequence>MHEPKEYSRTGTRAGLTPVLIVLFIIITGLIIALFGVVLARGGLGASLSPRGQRQLVSFGFLLVCLGGGAIAWFLSAFLARHYLRESAIQSLQAGAERLPLQLPVTILIACVLFILYRPALEFTFFADDFNIVEYLSGGPLRTILPFQQTYHYNPLNIVFLGIPSWLGIGVPTTHRIINIVLHCINAGLVYRLAWSFTQSRFHAVGAAVLFTFFFLNYDFGLWPLGGFPYVMTTLFVLLSFLSFLKYRQGSGRRHLWGFVIFYILGIYTYEIAVPLIGVCFLYDLLGEREKASRVSFDFFFNNLFKAYAIPAAALVVLMLIKQLQTHRIVVARISVEKVLQNFVSAGCYLSPFNNMNAYWVFSNLAQKPYIPVLASLMLLLVIGFLFIRTGWKQKIMIAWAVLFVLPAVLISEMSPRYCYIPSIGWAILMAGLTRMSAAGLSRVRLFGAADLSPRHREFVGFLAAVFLYLCVAVQGHLHARNVFDIWSTGNDIIQKTVRSTVEFINRYPQKETILVVDQPTWYQGDDFHGVALLITPMRTVLRAIFGLDRSGIESVRLTMANAFDESFPRISRSALEEAAADPNTLVLIYDPETHEMVPYEPVSD</sequence>
<feature type="transmembrane region" description="Helical" evidence="1">
    <location>
        <begin position="459"/>
        <end position="478"/>
    </location>
</feature>
<protein>
    <recommendedName>
        <fullName evidence="4">Glycosyltransferase RgtA/B/C/D-like domain-containing protein</fullName>
    </recommendedName>
</protein>
<feature type="transmembrane region" description="Helical" evidence="1">
    <location>
        <begin position="227"/>
        <end position="245"/>
    </location>
</feature>
<feature type="transmembrane region" description="Helical" evidence="1">
    <location>
        <begin position="420"/>
        <end position="438"/>
    </location>
</feature>
<evidence type="ECO:0000313" key="3">
    <source>
        <dbReference type="Proteomes" id="UP000285961"/>
    </source>
</evidence>
<dbReference type="AlphaFoldDB" id="A0A419EY80"/>
<keyword evidence="1" id="KW-0812">Transmembrane</keyword>
<comment type="caution">
    <text evidence="2">The sequence shown here is derived from an EMBL/GenBank/DDBJ whole genome shotgun (WGS) entry which is preliminary data.</text>
</comment>
<feature type="transmembrane region" description="Helical" evidence="1">
    <location>
        <begin position="396"/>
        <end position="414"/>
    </location>
</feature>
<evidence type="ECO:0000313" key="2">
    <source>
        <dbReference type="EMBL" id="RJP69982.1"/>
    </source>
</evidence>
<proteinExistence type="predicted"/>
<keyword evidence="1" id="KW-0472">Membrane</keyword>
<dbReference type="EMBL" id="QZKI01000076">
    <property type="protein sequence ID" value="RJP69982.1"/>
    <property type="molecule type" value="Genomic_DNA"/>
</dbReference>
<feature type="transmembrane region" description="Helical" evidence="1">
    <location>
        <begin position="202"/>
        <end position="221"/>
    </location>
</feature>
<gene>
    <name evidence="2" type="ORF">C4532_09935</name>
</gene>
<evidence type="ECO:0008006" key="4">
    <source>
        <dbReference type="Google" id="ProtNLM"/>
    </source>
</evidence>
<organism evidence="2 3">
    <name type="scientific">Candidatus Abyssobacteria bacterium SURF_17</name>
    <dbReference type="NCBI Taxonomy" id="2093361"/>
    <lineage>
        <taxon>Bacteria</taxon>
        <taxon>Pseudomonadati</taxon>
        <taxon>Candidatus Hydrogenedentota</taxon>
        <taxon>Candidatus Abyssobacteria</taxon>
    </lineage>
</organism>
<name>A0A419EY80_9BACT</name>
<feature type="transmembrane region" description="Helical" evidence="1">
    <location>
        <begin position="20"/>
        <end position="44"/>
    </location>
</feature>
<evidence type="ECO:0000256" key="1">
    <source>
        <dbReference type="SAM" id="Phobius"/>
    </source>
</evidence>
<feature type="transmembrane region" description="Helical" evidence="1">
    <location>
        <begin position="257"/>
        <end position="284"/>
    </location>
</feature>
<feature type="transmembrane region" description="Helical" evidence="1">
    <location>
        <begin position="369"/>
        <end position="389"/>
    </location>
</feature>
<feature type="transmembrane region" description="Helical" evidence="1">
    <location>
        <begin position="56"/>
        <end position="79"/>
    </location>
</feature>
<feature type="transmembrane region" description="Helical" evidence="1">
    <location>
        <begin position="304"/>
        <end position="321"/>
    </location>
</feature>
<reference evidence="2 3" key="1">
    <citation type="journal article" date="2017" name="ISME J.">
        <title>Energy and carbon metabolisms in a deep terrestrial subsurface fluid microbial community.</title>
        <authorList>
            <person name="Momper L."/>
            <person name="Jungbluth S.P."/>
            <person name="Lee M.D."/>
            <person name="Amend J.P."/>
        </authorList>
    </citation>
    <scope>NUCLEOTIDE SEQUENCE [LARGE SCALE GENOMIC DNA]</scope>
    <source>
        <strain evidence="2">SURF_17</strain>
    </source>
</reference>
<dbReference type="Proteomes" id="UP000285961">
    <property type="component" value="Unassembled WGS sequence"/>
</dbReference>
<feature type="transmembrane region" description="Helical" evidence="1">
    <location>
        <begin position="151"/>
        <end position="171"/>
    </location>
</feature>
<feature type="transmembrane region" description="Helical" evidence="1">
    <location>
        <begin position="99"/>
        <end position="117"/>
    </location>
</feature>
<keyword evidence="1" id="KW-1133">Transmembrane helix</keyword>
<accession>A0A419EY80</accession>